<dbReference type="InterPro" id="IPR036425">
    <property type="entry name" value="MoaB/Mog-like_dom_sf"/>
</dbReference>
<keyword evidence="5 11" id="KW-0500">Molybdenum</keyword>
<keyword evidence="9 11" id="KW-0501">Molybdenum cofactor biosynthesis</keyword>
<evidence type="ECO:0000313" key="14">
    <source>
        <dbReference type="Proteomes" id="UP000286806"/>
    </source>
</evidence>
<dbReference type="GO" id="GO:0046872">
    <property type="term" value="F:metal ion binding"/>
    <property type="evidence" value="ECO:0007669"/>
    <property type="project" value="UniProtKB-UniRule"/>
</dbReference>
<evidence type="ECO:0000256" key="11">
    <source>
        <dbReference type="RuleBase" id="RU365090"/>
    </source>
</evidence>
<dbReference type="GO" id="GO:0005829">
    <property type="term" value="C:cytosol"/>
    <property type="evidence" value="ECO:0007669"/>
    <property type="project" value="TreeGrafter"/>
</dbReference>
<evidence type="ECO:0000256" key="6">
    <source>
        <dbReference type="ARBA" id="ARBA00022679"/>
    </source>
</evidence>
<dbReference type="Pfam" id="PF00994">
    <property type="entry name" value="MoCF_biosynth"/>
    <property type="match status" value="1"/>
</dbReference>
<dbReference type="SMART" id="SM00852">
    <property type="entry name" value="MoCF_biosynth"/>
    <property type="match status" value="1"/>
</dbReference>
<dbReference type="EMBL" id="BGOW01000033">
    <property type="protein sequence ID" value="GCB02030.1"/>
    <property type="molecule type" value="Genomic_DNA"/>
</dbReference>
<gene>
    <name evidence="13" type="ORF">SFMTTN_2846</name>
</gene>
<comment type="catalytic activity">
    <reaction evidence="10">
        <text>adenylyl-molybdopterin + molybdate = Mo-molybdopterin + AMP + H(+)</text>
        <dbReference type="Rhea" id="RHEA:35047"/>
        <dbReference type="ChEBI" id="CHEBI:15378"/>
        <dbReference type="ChEBI" id="CHEBI:36264"/>
        <dbReference type="ChEBI" id="CHEBI:62727"/>
        <dbReference type="ChEBI" id="CHEBI:71302"/>
        <dbReference type="ChEBI" id="CHEBI:456215"/>
        <dbReference type="EC" id="2.10.1.1"/>
    </reaction>
</comment>
<evidence type="ECO:0000256" key="10">
    <source>
        <dbReference type="ARBA" id="ARBA00047317"/>
    </source>
</evidence>
<evidence type="ECO:0000256" key="3">
    <source>
        <dbReference type="ARBA" id="ARBA00005046"/>
    </source>
</evidence>
<dbReference type="InterPro" id="IPR036688">
    <property type="entry name" value="MoeA_C_domain_IV_sf"/>
</dbReference>
<dbReference type="InterPro" id="IPR036135">
    <property type="entry name" value="MoeA_linker/N_sf"/>
</dbReference>
<dbReference type="CDD" id="cd00887">
    <property type="entry name" value="MoeA"/>
    <property type="match status" value="1"/>
</dbReference>
<dbReference type="OrthoDB" id="9804758at2"/>
<feature type="domain" description="MoaB/Mog" evidence="12">
    <location>
        <begin position="174"/>
        <end position="311"/>
    </location>
</feature>
<keyword evidence="14" id="KW-1185">Reference proteome</keyword>
<comment type="cofactor">
    <cofactor evidence="1 11">
        <name>Mg(2+)</name>
        <dbReference type="ChEBI" id="CHEBI:18420"/>
    </cofactor>
</comment>
<organism evidence="13 14">
    <name type="scientific">Sulfuriferula multivorans</name>
    <dbReference type="NCBI Taxonomy" id="1559896"/>
    <lineage>
        <taxon>Bacteria</taxon>
        <taxon>Pseudomonadati</taxon>
        <taxon>Pseudomonadota</taxon>
        <taxon>Betaproteobacteria</taxon>
        <taxon>Nitrosomonadales</taxon>
        <taxon>Sulfuricellaceae</taxon>
        <taxon>Sulfuriferula</taxon>
    </lineage>
</organism>
<evidence type="ECO:0000256" key="2">
    <source>
        <dbReference type="ARBA" id="ARBA00002901"/>
    </source>
</evidence>
<evidence type="ECO:0000256" key="1">
    <source>
        <dbReference type="ARBA" id="ARBA00001946"/>
    </source>
</evidence>
<dbReference type="FunFam" id="2.170.190.11:FF:000001">
    <property type="entry name" value="Molybdopterin molybdenumtransferase"/>
    <property type="match status" value="1"/>
</dbReference>
<dbReference type="InterPro" id="IPR038987">
    <property type="entry name" value="MoeA-like"/>
</dbReference>
<protein>
    <recommendedName>
        <fullName evidence="11">Molybdopterin molybdenumtransferase</fullName>
        <ecNumber evidence="11">2.10.1.1</ecNumber>
    </recommendedName>
</protein>
<dbReference type="GO" id="GO:0006777">
    <property type="term" value="P:Mo-molybdopterin cofactor biosynthetic process"/>
    <property type="evidence" value="ECO:0007669"/>
    <property type="project" value="UniProtKB-UniRule"/>
</dbReference>
<evidence type="ECO:0000256" key="8">
    <source>
        <dbReference type="ARBA" id="ARBA00022842"/>
    </source>
</evidence>
<comment type="caution">
    <text evidence="13">The sequence shown here is derived from an EMBL/GenBank/DDBJ whole genome shotgun (WGS) entry which is preliminary data.</text>
</comment>
<reference evidence="13 14" key="1">
    <citation type="journal article" date="2019" name="Front. Microbiol.">
        <title>Genomes of Neutrophilic Sulfur-Oxidizing Chemolithoautotrophs Representing 9 Proteobacterial Species From 8 Genera.</title>
        <authorList>
            <person name="Watanabe T."/>
            <person name="Kojima H."/>
            <person name="Umezawa K."/>
            <person name="Hori C."/>
            <person name="Takasuka T.E."/>
            <person name="Kato Y."/>
            <person name="Fukui M."/>
        </authorList>
    </citation>
    <scope>NUCLEOTIDE SEQUENCE [LARGE SCALE GENOMIC DNA]</scope>
    <source>
        <strain evidence="13 14">TTN</strain>
    </source>
</reference>
<dbReference type="Gene3D" id="3.40.980.10">
    <property type="entry name" value="MoaB/Mog-like domain"/>
    <property type="match status" value="1"/>
</dbReference>
<dbReference type="SUPFAM" id="SSF63882">
    <property type="entry name" value="MoeA N-terminal region -like"/>
    <property type="match status" value="1"/>
</dbReference>
<accession>A0A401JZF4</accession>
<keyword evidence="8 11" id="KW-0460">Magnesium</keyword>
<name>A0A401JZF4_9PROT</name>
<dbReference type="InterPro" id="IPR001453">
    <property type="entry name" value="MoaB/Mog_dom"/>
</dbReference>
<dbReference type="PANTHER" id="PTHR10192:SF5">
    <property type="entry name" value="GEPHYRIN"/>
    <property type="match status" value="1"/>
</dbReference>
<evidence type="ECO:0000256" key="5">
    <source>
        <dbReference type="ARBA" id="ARBA00022505"/>
    </source>
</evidence>
<sequence length="400" mass="42154">MLTVDQLLEELLKRARGLTQTEVVPAELAFGRVLAQPQVSTISVPPLDNSAMDGYAVRAAECAPDALLAVSQRIAAGQVGGALATGSVARIFTGAPVPPGADAVVMQEYCSVDGDKVQINHQPKSGENIRRAGEDIRPGDTILAAGTRLDAAAMGLAASVGLAALPVYRRLKVASFSTGDELVQPGTALGAGQIYNSNRYTLAGLVQGLGCEWLDLGSVPDTLAATLAALQRAAAMADVVITSGGVSVGEEDHVKAAVEQLGKIDMWKVAMKPGKPLVYGRVVEADFIGLPGNPVSTFVTFVLFARPFLLKRMGVVDVLPKTYWVTAAFDWTKPGQRREFLRARLQAGQGGELEAQLFHNQSSGVLTSAVWADGLVDIDIGHTVTRGELVRFIPFSEVLG</sequence>
<dbReference type="SUPFAM" id="SSF53218">
    <property type="entry name" value="Molybdenum cofactor biosynthesis proteins"/>
    <property type="match status" value="1"/>
</dbReference>
<evidence type="ECO:0000256" key="4">
    <source>
        <dbReference type="ARBA" id="ARBA00010763"/>
    </source>
</evidence>
<keyword evidence="6 11" id="KW-0808">Transferase</keyword>
<dbReference type="GO" id="GO:0061599">
    <property type="term" value="F:molybdopterin molybdotransferase activity"/>
    <property type="evidence" value="ECO:0007669"/>
    <property type="project" value="UniProtKB-UniRule"/>
</dbReference>
<dbReference type="NCBIfam" id="TIGR00177">
    <property type="entry name" value="molyb_syn"/>
    <property type="match status" value="1"/>
</dbReference>
<evidence type="ECO:0000313" key="13">
    <source>
        <dbReference type="EMBL" id="GCB02030.1"/>
    </source>
</evidence>
<comment type="similarity">
    <text evidence="4 11">Belongs to the MoeA family.</text>
</comment>
<keyword evidence="7 11" id="KW-0479">Metal-binding</keyword>
<dbReference type="EC" id="2.10.1.1" evidence="11"/>
<evidence type="ECO:0000259" key="12">
    <source>
        <dbReference type="SMART" id="SM00852"/>
    </source>
</evidence>
<dbReference type="Gene3D" id="3.90.105.10">
    <property type="entry name" value="Molybdopterin biosynthesis moea protein, domain 2"/>
    <property type="match status" value="1"/>
</dbReference>
<dbReference type="SUPFAM" id="SSF63867">
    <property type="entry name" value="MoeA C-terminal domain-like"/>
    <property type="match status" value="1"/>
</dbReference>
<dbReference type="Gene3D" id="2.170.190.11">
    <property type="entry name" value="Molybdopterin biosynthesis moea protein, domain 3"/>
    <property type="match status" value="1"/>
</dbReference>
<comment type="pathway">
    <text evidence="3 11">Cofactor biosynthesis; molybdopterin biosynthesis.</text>
</comment>
<evidence type="ECO:0000256" key="7">
    <source>
        <dbReference type="ARBA" id="ARBA00022723"/>
    </source>
</evidence>
<proteinExistence type="inferred from homology"/>
<dbReference type="InterPro" id="IPR005110">
    <property type="entry name" value="MoeA_linker/N"/>
</dbReference>
<comment type="function">
    <text evidence="2 11">Catalyzes the insertion of molybdate into adenylated molybdopterin with the concomitant release of AMP.</text>
</comment>
<dbReference type="Proteomes" id="UP000286806">
    <property type="component" value="Unassembled WGS sequence"/>
</dbReference>
<dbReference type="PANTHER" id="PTHR10192">
    <property type="entry name" value="MOLYBDOPTERIN BIOSYNTHESIS PROTEIN"/>
    <property type="match status" value="1"/>
</dbReference>
<dbReference type="RefSeq" id="WP_124705795.1">
    <property type="nucleotide sequence ID" value="NZ_BGOW01000033.1"/>
</dbReference>
<dbReference type="Pfam" id="PF03453">
    <property type="entry name" value="MoeA_N"/>
    <property type="match status" value="1"/>
</dbReference>
<dbReference type="NCBIfam" id="NF045515">
    <property type="entry name" value="Glp_gephyrin"/>
    <property type="match status" value="1"/>
</dbReference>
<evidence type="ECO:0000256" key="9">
    <source>
        <dbReference type="ARBA" id="ARBA00023150"/>
    </source>
</evidence>
<dbReference type="InterPro" id="IPR005111">
    <property type="entry name" value="MoeA_C_domain_IV"/>
</dbReference>
<dbReference type="UniPathway" id="UPA00344"/>
<dbReference type="Pfam" id="PF03454">
    <property type="entry name" value="MoeA_C"/>
    <property type="match status" value="1"/>
</dbReference>
<dbReference type="Gene3D" id="2.40.340.10">
    <property type="entry name" value="MoeA, C-terminal, domain IV"/>
    <property type="match status" value="1"/>
</dbReference>
<dbReference type="AlphaFoldDB" id="A0A401JZF4"/>
<dbReference type="FunFam" id="3.40.980.10:FF:000004">
    <property type="entry name" value="Molybdopterin molybdenumtransferase"/>
    <property type="match status" value="1"/>
</dbReference>